<proteinExistence type="predicted"/>
<name>A0A853B5S9_9PSEU</name>
<reference evidence="3 4" key="1">
    <citation type="submission" date="2020-07" db="EMBL/GenBank/DDBJ databases">
        <title>Sequencing the genomes of 1000 actinobacteria strains.</title>
        <authorList>
            <person name="Klenk H.-P."/>
        </authorList>
    </citation>
    <scope>NUCLEOTIDE SEQUENCE [LARGE SCALE GENOMIC DNA]</scope>
    <source>
        <strain evidence="3 4">DSM 104006</strain>
    </source>
</reference>
<dbReference type="Pfam" id="PF13460">
    <property type="entry name" value="NAD_binding_10"/>
    <property type="match status" value="1"/>
</dbReference>
<dbReference type="GO" id="GO:0044877">
    <property type="term" value="F:protein-containing complex binding"/>
    <property type="evidence" value="ECO:0007669"/>
    <property type="project" value="TreeGrafter"/>
</dbReference>
<evidence type="ECO:0000313" key="4">
    <source>
        <dbReference type="Proteomes" id="UP000549616"/>
    </source>
</evidence>
<evidence type="ECO:0000259" key="2">
    <source>
        <dbReference type="Pfam" id="PF13460"/>
    </source>
</evidence>
<dbReference type="AlphaFoldDB" id="A0A853B5S9"/>
<dbReference type="InterPro" id="IPR016040">
    <property type="entry name" value="NAD(P)-bd_dom"/>
</dbReference>
<protein>
    <submittedName>
        <fullName evidence="3">Uncharacterized protein YbjT (DUF2867 family)</fullName>
    </submittedName>
</protein>
<dbReference type="InterPro" id="IPR051207">
    <property type="entry name" value="ComplexI_NDUFA9_subunit"/>
</dbReference>
<dbReference type="PANTHER" id="PTHR12126">
    <property type="entry name" value="NADH-UBIQUINONE OXIDOREDUCTASE 39 KDA SUBUNIT-RELATED"/>
    <property type="match status" value="1"/>
</dbReference>
<feature type="region of interest" description="Disordered" evidence="1">
    <location>
        <begin position="78"/>
        <end position="112"/>
    </location>
</feature>
<dbReference type="InterPro" id="IPR036291">
    <property type="entry name" value="NAD(P)-bd_dom_sf"/>
</dbReference>
<comment type="caution">
    <text evidence="3">The sequence shown here is derived from an EMBL/GenBank/DDBJ whole genome shotgun (WGS) entry which is preliminary data.</text>
</comment>
<dbReference type="Gene3D" id="3.40.50.720">
    <property type="entry name" value="NAD(P)-binding Rossmann-like Domain"/>
    <property type="match status" value="1"/>
</dbReference>
<dbReference type="SUPFAM" id="SSF51735">
    <property type="entry name" value="NAD(P)-binding Rossmann-fold domains"/>
    <property type="match status" value="1"/>
</dbReference>
<dbReference type="PANTHER" id="PTHR12126:SF11">
    <property type="entry name" value="NADH DEHYDROGENASE [UBIQUINONE] 1 ALPHA SUBCOMPLEX SUBUNIT 9, MITOCHONDRIAL"/>
    <property type="match status" value="1"/>
</dbReference>
<evidence type="ECO:0000313" key="3">
    <source>
        <dbReference type="EMBL" id="NYI90429.1"/>
    </source>
</evidence>
<gene>
    <name evidence="3" type="ORF">HNR02_003752</name>
</gene>
<feature type="domain" description="NAD(P)-binding" evidence="2">
    <location>
        <begin position="119"/>
        <end position="249"/>
    </location>
</feature>
<sequence>MWKDILRDQLEVDEPVFWSCVQEGVQPPRGTPEIPARALPVALVSLLVSHVGLDEAEVAAMSKDEAIARLQRYWTEDTRTQTAKQVPGPPRRRDHNRALSHSGVPSGHPRMTETILVTGGTGVLGREAARRLLGPDREIRVLSRRDAPAGTPYAWRTGDLRTGEGIDAAVAGADVIVHCATTLGSKDVTATNTLIEAARRAGTPHLVYISIVGVDRIPFPYYRAKLAAEEAVIASGLPWTILRATQFHDLLRLLVDVQRRLPVLFRPAGFRFQPVDAGEVAQRLADLSLGEPAGRAPDFGGPEVRDFTDLARTRLRAANRRRPMIPVPVPGASGRGYRAGHHLTPNATGTITFEQYLAARGD</sequence>
<evidence type="ECO:0000256" key="1">
    <source>
        <dbReference type="SAM" id="MobiDB-lite"/>
    </source>
</evidence>
<keyword evidence="4" id="KW-1185">Reference proteome</keyword>
<accession>A0A853B5S9</accession>
<dbReference type="EMBL" id="JACCFK010000001">
    <property type="protein sequence ID" value="NYI90429.1"/>
    <property type="molecule type" value="Genomic_DNA"/>
</dbReference>
<dbReference type="Proteomes" id="UP000549616">
    <property type="component" value="Unassembled WGS sequence"/>
</dbReference>
<organism evidence="3 4">
    <name type="scientific">Amycolatopsis endophytica</name>
    <dbReference type="NCBI Taxonomy" id="860233"/>
    <lineage>
        <taxon>Bacteria</taxon>
        <taxon>Bacillati</taxon>
        <taxon>Actinomycetota</taxon>
        <taxon>Actinomycetes</taxon>
        <taxon>Pseudonocardiales</taxon>
        <taxon>Pseudonocardiaceae</taxon>
        <taxon>Amycolatopsis</taxon>
    </lineage>
</organism>